<accession>A0ABR5DV48</accession>
<evidence type="ECO:0000313" key="1">
    <source>
        <dbReference type="EMBL" id="KKC31893.1"/>
    </source>
</evidence>
<name>A0ABR5DV48_9HYPH</name>
<evidence type="ECO:0000313" key="2">
    <source>
        <dbReference type="Proteomes" id="UP000033519"/>
    </source>
</evidence>
<dbReference type="Proteomes" id="UP000033519">
    <property type="component" value="Unassembled WGS sequence"/>
</dbReference>
<keyword evidence="2" id="KW-1185">Reference proteome</keyword>
<gene>
    <name evidence="1" type="ORF">WH91_16995</name>
</gene>
<protein>
    <submittedName>
        <fullName evidence="1">Uncharacterized protein</fullName>
    </submittedName>
</protein>
<reference evidence="1 2" key="1">
    <citation type="submission" date="2015-03" db="EMBL/GenBank/DDBJ databases">
        <authorList>
            <person name="Lepp D."/>
            <person name="Hassan Y.I."/>
            <person name="Li X.-Z."/>
            <person name="Zhou T."/>
        </authorList>
    </citation>
    <scope>NUCLEOTIDE SEQUENCE [LARGE SCALE GENOMIC DNA]</scope>
    <source>
        <strain evidence="1 2">Cr7-05</strain>
    </source>
</reference>
<proteinExistence type="predicted"/>
<organism evidence="1 2">
    <name type="scientific">Devosia psychrophila</name>
    <dbReference type="NCBI Taxonomy" id="728005"/>
    <lineage>
        <taxon>Bacteria</taxon>
        <taxon>Pseudomonadati</taxon>
        <taxon>Pseudomonadota</taxon>
        <taxon>Alphaproteobacteria</taxon>
        <taxon>Hyphomicrobiales</taxon>
        <taxon>Devosiaceae</taxon>
        <taxon>Devosia</taxon>
    </lineage>
</organism>
<comment type="caution">
    <text evidence="1">The sequence shown here is derived from an EMBL/GenBank/DDBJ whole genome shotgun (WGS) entry which is preliminary data.</text>
</comment>
<dbReference type="EMBL" id="LAPV01000150">
    <property type="protein sequence ID" value="KKC31893.1"/>
    <property type="molecule type" value="Genomic_DNA"/>
</dbReference>
<sequence length="201" mass="21731">MRLGTGGLDRRQAIVEYSGQDRDHLPAPIGCSAQPTSDILDAGRHNTQSLKGAPLRQALGLRASTRTIVRWKGPGEAGRAMKTWCSLYRVLASMKLCIPNHDPSLAIRKEGVAGRTETWREVRLSGWSKGRYGAGFGGLACIIAVAWDTQFSPVDSRTLTPGQVVTSDSGMAFAIQRTKTSEAAFGILSKRTKSLVELYVA</sequence>